<evidence type="ECO:0000259" key="1">
    <source>
        <dbReference type="SMART" id="SM01321"/>
    </source>
</evidence>
<dbReference type="InterPro" id="IPR036515">
    <property type="entry name" value="Transposase_17_sf"/>
</dbReference>
<dbReference type="RefSeq" id="WP_115610849.1">
    <property type="nucleotide sequence ID" value="NZ_JBHLZC010000001.1"/>
</dbReference>
<accession>A0A381E1J6</accession>
<dbReference type="NCBIfam" id="NF047646">
    <property type="entry name" value="REP_Tyr_transpos"/>
    <property type="match status" value="1"/>
</dbReference>
<sequence length="178" mass="21301">MPNYRRDYTLGGCYFFTVVLQDRRANWLIRYIDAFRAAWRAVAVHYPFTTIAVTLLPEHFHAVLTLPENDHDYSQRLGALKSLFSRSIPPICRQTNASKQNKRESGIWQRRFWEHRIRDRHDLERHIHYTYYNPVKHGYVRRVADWPYTSFHRDVKNGLFLPDWGEAIASSSQNLYDD</sequence>
<protein>
    <submittedName>
        <fullName evidence="2">Transposase and inactivated derivatives</fullName>
    </submittedName>
</protein>
<organism evidence="2 3">
    <name type="scientific">Cardiobacterium valvarum</name>
    <dbReference type="NCBI Taxonomy" id="194702"/>
    <lineage>
        <taxon>Bacteria</taxon>
        <taxon>Pseudomonadati</taxon>
        <taxon>Pseudomonadota</taxon>
        <taxon>Gammaproteobacteria</taxon>
        <taxon>Cardiobacteriales</taxon>
        <taxon>Cardiobacteriaceae</taxon>
        <taxon>Cardiobacterium</taxon>
    </lineage>
</organism>
<name>A0A381E1J6_9GAMM</name>
<dbReference type="PANTHER" id="PTHR36966">
    <property type="entry name" value="REP-ASSOCIATED TYROSINE TRANSPOSASE"/>
    <property type="match status" value="1"/>
</dbReference>
<dbReference type="Gene3D" id="3.30.70.1290">
    <property type="entry name" value="Transposase IS200-like"/>
    <property type="match status" value="1"/>
</dbReference>
<dbReference type="PANTHER" id="PTHR36966:SF1">
    <property type="entry name" value="REP-ASSOCIATED TYROSINE TRANSPOSASE"/>
    <property type="match status" value="1"/>
</dbReference>
<dbReference type="InterPro" id="IPR002686">
    <property type="entry name" value="Transposase_17"/>
</dbReference>
<dbReference type="OrthoDB" id="9794403at2"/>
<feature type="domain" description="Transposase IS200-like" evidence="1">
    <location>
        <begin position="9"/>
        <end position="133"/>
    </location>
</feature>
<dbReference type="EMBL" id="UFUW01000001">
    <property type="protein sequence ID" value="SUX19723.1"/>
    <property type="molecule type" value="Genomic_DNA"/>
</dbReference>
<dbReference type="GO" id="GO:0006313">
    <property type="term" value="P:DNA transposition"/>
    <property type="evidence" value="ECO:0007669"/>
    <property type="project" value="InterPro"/>
</dbReference>
<dbReference type="AlphaFoldDB" id="A0A381E1J6"/>
<dbReference type="InterPro" id="IPR052715">
    <property type="entry name" value="RAYT_transposase"/>
</dbReference>
<reference evidence="2 3" key="1">
    <citation type="submission" date="2018-06" db="EMBL/GenBank/DDBJ databases">
        <authorList>
            <consortium name="Pathogen Informatics"/>
            <person name="Doyle S."/>
        </authorList>
    </citation>
    <scope>NUCLEOTIDE SEQUENCE [LARGE SCALE GENOMIC DNA]</scope>
    <source>
        <strain evidence="2 3">NCTC13294</strain>
    </source>
</reference>
<dbReference type="GO" id="GO:0004803">
    <property type="term" value="F:transposase activity"/>
    <property type="evidence" value="ECO:0007669"/>
    <property type="project" value="InterPro"/>
</dbReference>
<dbReference type="SMART" id="SM01321">
    <property type="entry name" value="Y1_Tnp"/>
    <property type="match status" value="1"/>
</dbReference>
<dbReference type="SUPFAM" id="SSF143422">
    <property type="entry name" value="Transposase IS200-like"/>
    <property type="match status" value="1"/>
</dbReference>
<dbReference type="GO" id="GO:0043565">
    <property type="term" value="F:sequence-specific DNA binding"/>
    <property type="evidence" value="ECO:0007669"/>
    <property type="project" value="TreeGrafter"/>
</dbReference>
<dbReference type="Proteomes" id="UP000254572">
    <property type="component" value="Unassembled WGS sequence"/>
</dbReference>
<keyword evidence="3" id="KW-1185">Reference proteome</keyword>
<gene>
    <name evidence="2" type="ORF">NCTC13294_00582</name>
</gene>
<evidence type="ECO:0000313" key="2">
    <source>
        <dbReference type="EMBL" id="SUX19723.1"/>
    </source>
</evidence>
<evidence type="ECO:0000313" key="3">
    <source>
        <dbReference type="Proteomes" id="UP000254572"/>
    </source>
</evidence>
<proteinExistence type="predicted"/>